<dbReference type="GeneID" id="16045676"/>
<dbReference type="KEGG" id="vg:16045676"/>
<dbReference type="Proteomes" id="UP000202528">
    <property type="component" value="Segment"/>
</dbReference>
<keyword evidence="2" id="KW-1185">Reference proteome</keyword>
<organism evidence="1 2">
    <name type="scientific">Halorubrum virus CGphi46</name>
    <dbReference type="NCBI Taxonomy" id="754066"/>
    <lineage>
        <taxon>Viruses</taxon>
        <taxon>Duplodnaviria</taxon>
        <taxon>Heunggongvirae</taxon>
        <taxon>Uroviricota</taxon>
        <taxon>Caudoviricetes</taxon>
        <taxon>Kirjokansivirales</taxon>
        <taxon>Graaviviridae</taxon>
        <taxon>Seejivirus</taxon>
        <taxon>Seejivirus salhabitans</taxon>
    </lineage>
</organism>
<evidence type="ECO:0000313" key="1">
    <source>
        <dbReference type="EMBL" id="AGN33813.1"/>
    </source>
</evidence>
<reference evidence="1 2" key="1">
    <citation type="submission" date="2010-09" db="EMBL/GenBank/DDBJ databases">
        <title>The Genome Sequence of Halorubrum phage CGphi46.</title>
        <authorList>
            <consortium name="The Broad Institute Genome Sequencing Platform"/>
            <person name="Henn M.R."/>
            <person name="Dillon J."/>
            <person name="Levin J."/>
            <person name="Malboeuf C."/>
            <person name="Casali M."/>
            <person name="Russ C."/>
            <person name="Lennon N."/>
            <person name="Chapman S.B."/>
            <person name="Erlich R."/>
            <person name="Young S.K."/>
            <person name="Yandava C."/>
            <person name="Zeng Q."/>
            <person name="Fitzgerald M.F."/>
            <person name="Alvarado L."/>
            <person name="Anderson S."/>
            <person name="Berlin A."/>
            <person name="Chen Z."/>
            <person name="Freedman E."/>
            <person name="Gellesch M."/>
            <person name="Goldberg J."/>
            <person name="Green L."/>
            <person name="Griggs A."/>
            <person name="Gujja S."/>
            <person name="Heilman E."/>
            <person name="Heiman D."/>
            <person name="Hollinger A."/>
            <person name="Howarth C."/>
            <person name="Larson L."/>
            <person name="Mehta T."/>
            <person name="Neiman D."/>
            <person name="Pearson M."/>
            <person name="Roberts A."/>
            <person name="Ryan E."/>
            <person name="Saif S."/>
            <person name="Shea T."/>
            <person name="Shenoy N."/>
            <person name="Sisk P."/>
            <person name="Stolte C."/>
            <person name="Sykes S."/>
            <person name="White J."/>
            <person name="Haas B."/>
            <person name="Nusbaum C."/>
            <person name="Birren B."/>
        </authorList>
    </citation>
    <scope>NUCLEOTIDE SEQUENCE [LARGE SCALE GENOMIC DNA]</scope>
    <source>
        <strain evidence="1 2">CGphi46</strain>
    </source>
</reference>
<evidence type="ECO:0000313" key="2">
    <source>
        <dbReference type="Proteomes" id="UP000202528"/>
    </source>
</evidence>
<dbReference type="RefSeq" id="YP_008126560.1">
    <property type="nucleotide sequence ID" value="NC_021537.1"/>
</dbReference>
<dbReference type="EMBL" id="HQ332141">
    <property type="protein sequence ID" value="AGN33813.1"/>
    <property type="molecule type" value="Genomic_DNA"/>
</dbReference>
<sequence>MSTKYSTGDADRLLTASDGRSVALTNHALHRWRMRTPPTCQVGAREAFRRSEPIKDPSIVFSAERDDLVSARVFKMHRGDDEWTAVFLVIEDGDTSQPISDTNAELVIPTVYRVRQVDHGPTRAYLNSHGPHYCAEAGER</sequence>
<accession>R9TLT7</accession>
<proteinExistence type="predicted"/>
<name>R9TLT7_9CAUD</name>
<gene>
    <name evidence="1" type="ORF">HALG_00025</name>
</gene>
<protein>
    <submittedName>
        <fullName evidence="1">Uncharacterized protein</fullName>
    </submittedName>
</protein>